<dbReference type="GO" id="GO:0005634">
    <property type="term" value="C:nucleus"/>
    <property type="evidence" value="ECO:0007669"/>
    <property type="project" value="UniProtKB-SubCell"/>
</dbReference>
<sequence length="495" mass="58350">MSLSENSFHVECNSASLSPTNGKNSSSVEHFKGKNLHSPVTVKQEVVRSPRQSPKVHAQQSCPPKLMTTRKVKSNHFPERNNIVAEYKLEVTVNELENNLKERKFQCNICPVTVDSLKKLKNHKRIHLQRFYCSVCFREFLSKHEHGFHEAVCQARNEVKLAESEKSKEFLIPRRCTIRTRSRAITATSLVPINTEKGKEIVKEKQIPTTKESSRVCKIEPPDENIAGKTETSKWEDESVKSLQPLAKSYKAPLSKYNSEFRERLNWQITNDKEYDLYLLDCFKKQVLAKSFTCFEPKCRFETDTILNIMLHDYIHHFKSAWFFCKKCGNCFTSKVFLDYHLHRQNRGHYLCFKCGKFFSYQYDLDCHLMQHNRYPKYRCDYCQRDYLTVEELNEHCTVERHKPNEQRPSIIDRELSMITTDDVKDTPAPTRANVKYEVKILDMKLPKIPSKMPKSLDVMHPHMPQHLRHPYRRYKIGQMEFKNQVEPNCSANWW</sequence>
<dbReference type="PROSITE" id="PS00028">
    <property type="entry name" value="ZINC_FINGER_C2H2_1"/>
    <property type="match status" value="3"/>
</dbReference>
<keyword evidence="5" id="KW-0862">Zinc</keyword>
<reference evidence="10" key="1">
    <citation type="submission" date="2020-05" db="UniProtKB">
        <authorList>
            <consortium name="EnsemblMetazoa"/>
        </authorList>
    </citation>
    <scope>IDENTIFICATION</scope>
    <source>
        <strain evidence="10">TTRI</strain>
    </source>
</reference>
<evidence type="ECO:0000313" key="11">
    <source>
        <dbReference type="Proteomes" id="UP000078200"/>
    </source>
</evidence>
<organism evidence="10 11">
    <name type="scientific">Glossina austeni</name>
    <name type="common">Savannah tsetse fly</name>
    <dbReference type="NCBI Taxonomy" id="7395"/>
    <lineage>
        <taxon>Eukaryota</taxon>
        <taxon>Metazoa</taxon>
        <taxon>Ecdysozoa</taxon>
        <taxon>Arthropoda</taxon>
        <taxon>Hexapoda</taxon>
        <taxon>Insecta</taxon>
        <taxon>Pterygota</taxon>
        <taxon>Neoptera</taxon>
        <taxon>Endopterygota</taxon>
        <taxon>Diptera</taxon>
        <taxon>Brachycera</taxon>
        <taxon>Muscomorpha</taxon>
        <taxon>Hippoboscoidea</taxon>
        <taxon>Glossinidae</taxon>
        <taxon>Glossina</taxon>
    </lineage>
</organism>
<dbReference type="SMART" id="SM00355">
    <property type="entry name" value="ZnF_C2H2"/>
    <property type="match status" value="5"/>
</dbReference>
<keyword evidence="4 7" id="KW-0863">Zinc-finger</keyword>
<comment type="subcellular location">
    <subcellularLocation>
        <location evidence="1">Nucleus</location>
    </subcellularLocation>
</comment>
<evidence type="ECO:0000256" key="1">
    <source>
        <dbReference type="ARBA" id="ARBA00004123"/>
    </source>
</evidence>
<dbReference type="STRING" id="7395.A0A1A9UF65"/>
<dbReference type="VEuPathDB" id="VectorBase:GAUT002914"/>
<keyword evidence="3" id="KW-0677">Repeat</keyword>
<dbReference type="SUPFAM" id="SSF57667">
    <property type="entry name" value="beta-beta-alpha zinc fingers"/>
    <property type="match status" value="2"/>
</dbReference>
<evidence type="ECO:0000313" key="10">
    <source>
        <dbReference type="EnsemblMetazoa" id="GAUT002914-PA"/>
    </source>
</evidence>
<dbReference type="GO" id="GO:0008270">
    <property type="term" value="F:zinc ion binding"/>
    <property type="evidence" value="ECO:0007669"/>
    <property type="project" value="UniProtKB-KW"/>
</dbReference>
<feature type="compositionally biased region" description="Polar residues" evidence="8">
    <location>
        <begin position="1"/>
        <end position="28"/>
    </location>
</feature>
<evidence type="ECO:0000259" key="9">
    <source>
        <dbReference type="PROSITE" id="PS50157"/>
    </source>
</evidence>
<evidence type="ECO:0000256" key="5">
    <source>
        <dbReference type="ARBA" id="ARBA00022833"/>
    </source>
</evidence>
<name>A0A1A9UF65_GLOAU</name>
<evidence type="ECO:0000256" key="3">
    <source>
        <dbReference type="ARBA" id="ARBA00022737"/>
    </source>
</evidence>
<dbReference type="PANTHER" id="PTHR24376">
    <property type="entry name" value="ZINC FINGER PROTEIN"/>
    <property type="match status" value="1"/>
</dbReference>
<dbReference type="PANTHER" id="PTHR24376:SF235">
    <property type="entry name" value="C2H2-TYPE DOMAIN-CONTAINING PROTEIN"/>
    <property type="match status" value="1"/>
</dbReference>
<dbReference type="Gene3D" id="3.30.160.60">
    <property type="entry name" value="Classic Zinc Finger"/>
    <property type="match status" value="2"/>
</dbReference>
<evidence type="ECO:0000256" key="7">
    <source>
        <dbReference type="PROSITE-ProRule" id="PRU00042"/>
    </source>
</evidence>
<accession>A0A1A9UF65</accession>
<feature type="region of interest" description="Disordered" evidence="8">
    <location>
        <begin position="1"/>
        <end position="34"/>
    </location>
</feature>
<evidence type="ECO:0000256" key="2">
    <source>
        <dbReference type="ARBA" id="ARBA00022723"/>
    </source>
</evidence>
<dbReference type="PROSITE" id="PS50157">
    <property type="entry name" value="ZINC_FINGER_C2H2_2"/>
    <property type="match status" value="1"/>
</dbReference>
<dbReference type="InterPro" id="IPR013087">
    <property type="entry name" value="Znf_C2H2_type"/>
</dbReference>
<dbReference type="Proteomes" id="UP000078200">
    <property type="component" value="Unassembled WGS sequence"/>
</dbReference>
<evidence type="ECO:0000256" key="8">
    <source>
        <dbReference type="SAM" id="MobiDB-lite"/>
    </source>
</evidence>
<keyword evidence="2" id="KW-0479">Metal-binding</keyword>
<evidence type="ECO:0000256" key="4">
    <source>
        <dbReference type="ARBA" id="ARBA00022771"/>
    </source>
</evidence>
<keyword evidence="6" id="KW-0539">Nucleus</keyword>
<dbReference type="EnsemblMetazoa" id="GAUT002914-RA">
    <property type="protein sequence ID" value="GAUT002914-PA"/>
    <property type="gene ID" value="GAUT002914"/>
</dbReference>
<dbReference type="AlphaFoldDB" id="A0A1A9UF65"/>
<keyword evidence="11" id="KW-1185">Reference proteome</keyword>
<evidence type="ECO:0000256" key="6">
    <source>
        <dbReference type="ARBA" id="ARBA00023242"/>
    </source>
</evidence>
<proteinExistence type="predicted"/>
<feature type="domain" description="C2H2-type" evidence="9">
    <location>
        <begin position="350"/>
        <end position="377"/>
    </location>
</feature>
<dbReference type="InterPro" id="IPR036236">
    <property type="entry name" value="Znf_C2H2_sf"/>
</dbReference>
<protein>
    <recommendedName>
        <fullName evidence="9">C2H2-type domain-containing protein</fullName>
    </recommendedName>
</protein>